<dbReference type="Pfam" id="PF02957">
    <property type="entry name" value="TT_ORF2-like"/>
    <property type="match status" value="1"/>
</dbReference>
<dbReference type="GeneID" id="37616681"/>
<feature type="domain" description="DUF755" evidence="3">
    <location>
        <begin position="143"/>
        <end position="263"/>
    </location>
</feature>
<evidence type="ECO:0000259" key="2">
    <source>
        <dbReference type="Pfam" id="PF02957"/>
    </source>
</evidence>
<dbReference type="RefSeq" id="YP_009505764.1">
    <property type="nucleotide sequence ID" value="NC_038354.1"/>
</dbReference>
<proteinExistence type="predicted"/>
<feature type="compositionally biased region" description="Basic residues" evidence="1">
    <location>
        <begin position="219"/>
        <end position="245"/>
    </location>
</feature>
<dbReference type="InterPro" id="IPR008474">
    <property type="entry name" value="DUF755"/>
</dbReference>
<sequence>MQNISADNFFRPTHFNQVTKQQIWMQQIQDSHDNICNCNSCFAHLLANIFPPGHKDRDLSINQILARDLNQPCHSGGTEEERTGGDTNTRPENTGAADGPAEEGKHYIEDADLQELIAAGEDATGSGAVPTQMNQKLQIQKCYPPMMCPIQSKKQYKLLTQKSSHPKPLYTPGTTAGDLLKKKLLKECAQTSQLIQNFNQLQKQHQKRSQDFEQLFPTPRKKHKKSKNVSSRSAKKVPTKKRRKQTSSSSSSSKSINSKSSNTTWSSSS</sequence>
<evidence type="ECO:0000256" key="1">
    <source>
        <dbReference type="SAM" id="MobiDB-lite"/>
    </source>
</evidence>
<evidence type="ECO:0000259" key="3">
    <source>
        <dbReference type="Pfam" id="PF05501"/>
    </source>
</evidence>
<keyword evidence="5" id="KW-1185">Reference proteome</keyword>
<dbReference type="InterPro" id="IPR004118">
    <property type="entry name" value="HEV_TT_vir_Orf2/Gyrovir_Vp2_N"/>
</dbReference>
<evidence type="ECO:0000313" key="4">
    <source>
        <dbReference type="EMBL" id="BAF76083.1"/>
    </source>
</evidence>
<dbReference type="KEGG" id="vg:37616681"/>
<evidence type="ECO:0000313" key="5">
    <source>
        <dbReference type="Proteomes" id="UP000167585"/>
    </source>
</evidence>
<organism evidence="4 5">
    <name type="scientific">Torque teno midi virus 7</name>
    <dbReference type="NCBI Taxonomy" id="2065048"/>
    <lineage>
        <taxon>Viruses</taxon>
        <taxon>Monodnaviria</taxon>
        <taxon>Shotokuvirae</taxon>
        <taxon>Commensaviricota</taxon>
        <taxon>Cardeaviricetes</taxon>
        <taxon>Sanitavirales</taxon>
        <taxon>Anelloviridae</taxon>
        <taxon>Gammatorquevirus</taxon>
        <taxon>Gammatorquevirus homidi7</taxon>
    </lineage>
</organism>
<dbReference type="EMBL" id="AB303554">
    <property type="protein sequence ID" value="BAF76083.1"/>
    <property type="molecule type" value="Genomic_DNA"/>
</dbReference>
<dbReference type="Pfam" id="PF05501">
    <property type="entry name" value="DUF755"/>
    <property type="match status" value="1"/>
</dbReference>
<feature type="region of interest" description="Disordered" evidence="1">
    <location>
        <begin position="200"/>
        <end position="269"/>
    </location>
</feature>
<protein>
    <submittedName>
        <fullName evidence="4">Uncharacterized protein</fullName>
    </submittedName>
</protein>
<feature type="region of interest" description="Disordered" evidence="1">
    <location>
        <begin position="70"/>
        <end position="102"/>
    </location>
</feature>
<name>A7VLW2_9VIRU</name>
<feature type="compositionally biased region" description="Low complexity" evidence="1">
    <location>
        <begin position="247"/>
        <end position="269"/>
    </location>
</feature>
<feature type="domain" description="Hepatitis TT virus Orf2/Gyrovirus Vp2 N-terminal" evidence="2">
    <location>
        <begin position="19"/>
        <end position="68"/>
    </location>
</feature>
<accession>A7VLW2</accession>
<reference evidence="4 5" key="1">
    <citation type="journal article" date="2007" name="Arch. Virol.">
        <title>Analysis of the entire genomes of fifteen torque teno midi virus variants classifiable into a third group of genus Anellovirus.</title>
        <authorList>
            <person name="Ninomiya M."/>
            <person name="Takahashi M."/>
            <person name="Shimosegawa T."/>
            <person name="Okamoto H."/>
        </authorList>
    </citation>
    <scope>NUCLEOTIDE SEQUENCE [LARGE SCALE GENOMIC DNA]</scope>
    <source>
        <strain evidence="4">MDJHem3-2</strain>
    </source>
</reference>
<dbReference type="Proteomes" id="UP000167585">
    <property type="component" value="Segment"/>
</dbReference>